<dbReference type="AlphaFoldDB" id="A0A1H6ECI8"/>
<reference evidence="3" key="1">
    <citation type="submission" date="2016-10" db="EMBL/GenBank/DDBJ databases">
        <authorList>
            <person name="Varghese N."/>
            <person name="Submissions S."/>
        </authorList>
    </citation>
    <scope>NUCLEOTIDE SEQUENCE [LARGE SCALE GENOMIC DNA]</scope>
    <source>
        <strain evidence="3">DSM 43163</strain>
    </source>
</reference>
<feature type="non-terminal residue" evidence="2">
    <location>
        <position position="288"/>
    </location>
</feature>
<keyword evidence="3" id="KW-1185">Reference proteome</keyword>
<keyword evidence="1" id="KW-0472">Membrane</keyword>
<gene>
    <name evidence="2" type="ORF">SAMN04489712_1574</name>
</gene>
<name>A0A1H6ECI8_9ACTN</name>
<protein>
    <submittedName>
        <fullName evidence="2">Uncharacterized protein</fullName>
    </submittedName>
</protein>
<dbReference type="RefSeq" id="WP_146087712.1">
    <property type="nucleotide sequence ID" value="NZ_FNVO01000057.1"/>
</dbReference>
<evidence type="ECO:0000313" key="3">
    <source>
        <dbReference type="Proteomes" id="UP000236723"/>
    </source>
</evidence>
<proteinExistence type="predicted"/>
<sequence>MTITTTFKATVATARDRWTARRRYFGTEEVFNETWQSLYSIEHPIPRGVTLGKLADICDALHDQHVAAFGDTLRAETLAANEQLLSMAASCELQLARSTWKPVDELRAGDSFEFAGEWAKVLDVTQTQPAVFQVRFAMADIGEDDGGIKTLEWDAGETVRTSGADRPDLEVTGLACGYGITGQELTEWQRLATTADRDHRAGIYATLADLAEQRLGTGAAETLRELAATEVELIRPVPLPKPICPREVRAFFAVVLAVFGAQVAVLAQTPVLTWPWFVQFGTYALVSV</sequence>
<evidence type="ECO:0000313" key="2">
    <source>
        <dbReference type="EMBL" id="SEG94983.1"/>
    </source>
</evidence>
<dbReference type="Proteomes" id="UP000236723">
    <property type="component" value="Unassembled WGS sequence"/>
</dbReference>
<evidence type="ECO:0000256" key="1">
    <source>
        <dbReference type="SAM" id="Phobius"/>
    </source>
</evidence>
<accession>A0A1H6ECI8</accession>
<feature type="transmembrane region" description="Helical" evidence="1">
    <location>
        <begin position="248"/>
        <end position="267"/>
    </location>
</feature>
<organism evidence="2 3">
    <name type="scientific">Thermomonospora echinospora</name>
    <dbReference type="NCBI Taxonomy" id="1992"/>
    <lineage>
        <taxon>Bacteria</taxon>
        <taxon>Bacillati</taxon>
        <taxon>Actinomycetota</taxon>
        <taxon>Actinomycetes</taxon>
        <taxon>Streptosporangiales</taxon>
        <taxon>Thermomonosporaceae</taxon>
        <taxon>Thermomonospora</taxon>
    </lineage>
</organism>
<keyword evidence="1" id="KW-1133">Transmembrane helix</keyword>
<keyword evidence="1" id="KW-0812">Transmembrane</keyword>
<dbReference type="EMBL" id="FNVO01000057">
    <property type="protein sequence ID" value="SEG94983.1"/>
    <property type="molecule type" value="Genomic_DNA"/>
</dbReference>